<gene>
    <name evidence="9" type="ORF">CA260_08045</name>
</gene>
<dbReference type="PRINTS" id="PR00702">
    <property type="entry name" value="ACRIFLAVINRP"/>
</dbReference>
<dbReference type="Gene3D" id="1.20.1640.10">
    <property type="entry name" value="Multidrug efflux transporter AcrB transmembrane domain"/>
    <property type="match status" value="2"/>
</dbReference>
<dbReference type="PANTHER" id="PTHR32063">
    <property type="match status" value="1"/>
</dbReference>
<evidence type="ECO:0000256" key="1">
    <source>
        <dbReference type="ARBA" id="ARBA00004651"/>
    </source>
</evidence>
<dbReference type="EMBL" id="NFZS01000001">
    <property type="protein sequence ID" value="RAO77798.1"/>
    <property type="molecule type" value="Genomic_DNA"/>
</dbReference>
<comment type="similarity">
    <text evidence="2">Belongs to the resistance-nodulation-cell division (RND) (TC 2.A.6) family.</text>
</comment>
<feature type="transmembrane region" description="Helical" evidence="8">
    <location>
        <begin position="1023"/>
        <end position="1046"/>
    </location>
</feature>
<dbReference type="SUPFAM" id="SSF82714">
    <property type="entry name" value="Multidrug efflux transporter AcrB TolC docking domain, DN and DC subdomains"/>
    <property type="match status" value="2"/>
</dbReference>
<feature type="transmembrane region" description="Helical" evidence="8">
    <location>
        <begin position="336"/>
        <end position="355"/>
    </location>
</feature>
<evidence type="ECO:0000256" key="6">
    <source>
        <dbReference type="ARBA" id="ARBA00022989"/>
    </source>
</evidence>
<dbReference type="Gene3D" id="3.30.70.1430">
    <property type="entry name" value="Multidrug efflux transporter AcrB pore domain"/>
    <property type="match status" value="2"/>
</dbReference>
<evidence type="ECO:0000313" key="10">
    <source>
        <dbReference type="Proteomes" id="UP000248926"/>
    </source>
</evidence>
<accession>A0A328P6A2</accession>
<dbReference type="GO" id="GO:0008324">
    <property type="term" value="F:monoatomic cation transmembrane transporter activity"/>
    <property type="evidence" value="ECO:0007669"/>
    <property type="project" value="InterPro"/>
</dbReference>
<feature type="transmembrane region" description="Helical" evidence="8">
    <location>
        <begin position="462"/>
        <end position="483"/>
    </location>
</feature>
<feature type="transmembrane region" description="Helical" evidence="8">
    <location>
        <begin position="362"/>
        <end position="382"/>
    </location>
</feature>
<evidence type="ECO:0000256" key="3">
    <source>
        <dbReference type="ARBA" id="ARBA00022448"/>
    </source>
</evidence>
<evidence type="ECO:0000313" key="9">
    <source>
        <dbReference type="EMBL" id="RAO77798.1"/>
    </source>
</evidence>
<dbReference type="Gene3D" id="3.30.70.1320">
    <property type="entry name" value="Multidrug efflux transporter AcrB pore domain like"/>
    <property type="match status" value="1"/>
</dbReference>
<sequence length="1062" mass="115496">MFKGLVAFALTRRAIVMMALGAFIIAGLVAYAKLNIEAYPNPAPVILEVTAQAPGLSAEEMERSYTRAMEVGLATTPGVESIRSTSFYGLSFVRVTFKYGTDYYADYTQAALALQQNVSLPQGVQPQIQASSLVGEIFRYQLVGPPSMSLTELRTLQDWVVTRRLLSVSGVAQVVTWGGTTKEYEVEADLAKLQGYGITLPQLVSALGNANSNVGGRTINIGQQSVNIRGIGLIKNVDDIGNTVLTQSNGTPILVKDVARVHLGAVPRLGRAGRDNQDDVVTGIVVMNRTLQTNEVVARVKDEVARLNSDGTLPPGVKLAPFYDRSTLVAVTTHTVLHNLIFGCLLVFLIQWIFLGDLRSAIIVSANIPVALFFSIIILVLMGDSANLLSVGAVDFGIIVDSAVILIENIFRNFQKTHEERQELLHETVQSDLGAYMRGGATHGWTDRLRLLFISAMQVDRAVLFSSAITVAAFIPLFTMQGVEGQIFNPMARTYAYALSGALIATFTISPVLASLLLPRHVKETETAFVRAIRRVYTPVLRWALARRRTTVGLGVGFLLLATLLLTRVGTEFLPALEEGNLWIRASMPPTISLEAGEDKVSTLRRILLKHPEVVTAVSQHGRPDDGSDASGFYNVELFVPLKPQDEWPSGHTKEKLVAELQREFENALPGVEFNFSQYIQDNIEEGLSGVKGANSVKIVGPELPELERLADEVMHEMQKVRGVQDLGVFHVLGQPNLNITIDRSKAARYGLNTGDINTVVQAAAGGTSATTVLEGDRQFDLVVRLAPQYRRSIEDIGNIQVGYNLPNGGNGYVPLRDVASITLDTGASYIYHERNERFVPVKFSVRGRDLGSTVEEAQRRIAQHVALPPGYHLAWAGEFNDLQQAKQRLAIVLPIAVGLILALLFALFNSLRDSLLTLAAIPFSIGGGIIALYLSGLDFSISAAIGFVSLFGVSVMNGILVITYFNHLIFTGHTPLDAMAQAAEQRMRPMLMTALSACIGLLPAALSHGIGSQVQRPLATVVVGGMLIGPVMLLVVAPALQVLVVEWSQRRRKRRMERSTP</sequence>
<evidence type="ECO:0000256" key="8">
    <source>
        <dbReference type="SAM" id="Phobius"/>
    </source>
</evidence>
<feature type="transmembrane region" description="Helical" evidence="8">
    <location>
        <begin position="991"/>
        <end position="1011"/>
    </location>
</feature>
<dbReference type="InterPro" id="IPR027463">
    <property type="entry name" value="AcrB_DN_DC_subdom"/>
</dbReference>
<protein>
    <submittedName>
        <fullName evidence="9">CusA/CzcA family heavy metal efflux RND transporter</fullName>
    </submittedName>
</protein>
<feature type="transmembrane region" description="Helical" evidence="8">
    <location>
        <begin position="551"/>
        <end position="569"/>
    </location>
</feature>
<dbReference type="InterPro" id="IPR001036">
    <property type="entry name" value="Acrflvin-R"/>
</dbReference>
<organism evidence="9 10">
    <name type="scientific">Dyella jiangningensis</name>
    <dbReference type="NCBI Taxonomy" id="1379159"/>
    <lineage>
        <taxon>Bacteria</taxon>
        <taxon>Pseudomonadati</taxon>
        <taxon>Pseudomonadota</taxon>
        <taxon>Gammaproteobacteria</taxon>
        <taxon>Lysobacterales</taxon>
        <taxon>Rhodanobacteraceae</taxon>
        <taxon>Dyella</taxon>
    </lineage>
</organism>
<proteinExistence type="inferred from homology"/>
<dbReference type="InterPro" id="IPR004763">
    <property type="entry name" value="CusA-like"/>
</dbReference>
<feature type="transmembrane region" description="Helical" evidence="8">
    <location>
        <begin position="890"/>
        <end position="909"/>
    </location>
</feature>
<dbReference type="AlphaFoldDB" id="A0A328P6A2"/>
<dbReference type="OrthoDB" id="9758757at2"/>
<dbReference type="Proteomes" id="UP000248926">
    <property type="component" value="Unassembled WGS sequence"/>
</dbReference>
<keyword evidence="6 8" id="KW-1133">Transmembrane helix</keyword>
<dbReference type="Pfam" id="PF00873">
    <property type="entry name" value="ACR_tran"/>
    <property type="match status" value="1"/>
</dbReference>
<dbReference type="GO" id="GO:0042910">
    <property type="term" value="F:xenobiotic transmembrane transporter activity"/>
    <property type="evidence" value="ECO:0007669"/>
    <property type="project" value="TreeGrafter"/>
</dbReference>
<feature type="transmembrane region" description="Helical" evidence="8">
    <location>
        <begin position="388"/>
        <end position="411"/>
    </location>
</feature>
<dbReference type="Gene3D" id="3.30.2090.10">
    <property type="entry name" value="Multidrug efflux transporter AcrB TolC docking domain, DN and DC subdomains"/>
    <property type="match status" value="2"/>
</dbReference>
<dbReference type="Gene3D" id="3.30.70.1440">
    <property type="entry name" value="Multidrug efflux transporter AcrB pore domain"/>
    <property type="match status" value="1"/>
</dbReference>
<feature type="transmembrane region" description="Helical" evidence="8">
    <location>
        <begin position="495"/>
        <end position="518"/>
    </location>
</feature>
<dbReference type="RefSeq" id="WP_111982227.1">
    <property type="nucleotide sequence ID" value="NZ_NFZS01000001.1"/>
</dbReference>
<keyword evidence="10" id="KW-1185">Reference proteome</keyword>
<keyword evidence="4" id="KW-1003">Cell membrane</keyword>
<reference evidence="9 10" key="1">
    <citation type="journal article" date="2018" name="Genet. Mol. Biol.">
        <title>The genome sequence of Dyella jiangningensis FCAV SCS01 from a lignocellulose-decomposing microbial consortium metagenome reveals potential for biotechnological applications.</title>
        <authorList>
            <person name="Desiderato J.G."/>
            <person name="Alvarenga D.O."/>
            <person name="Constancio M.T.L."/>
            <person name="Alves L.M.C."/>
            <person name="Varani A.M."/>
        </authorList>
    </citation>
    <scope>NUCLEOTIDE SEQUENCE [LARGE SCALE GENOMIC DNA]</scope>
    <source>
        <strain evidence="9 10">FCAV SCS01</strain>
    </source>
</reference>
<keyword evidence="7 8" id="KW-0472">Membrane</keyword>
<dbReference type="GO" id="GO:0005886">
    <property type="term" value="C:plasma membrane"/>
    <property type="evidence" value="ECO:0007669"/>
    <property type="project" value="UniProtKB-SubCell"/>
</dbReference>
<feature type="transmembrane region" description="Helical" evidence="8">
    <location>
        <begin position="916"/>
        <end position="936"/>
    </location>
</feature>
<evidence type="ECO:0000256" key="4">
    <source>
        <dbReference type="ARBA" id="ARBA00022475"/>
    </source>
</evidence>
<evidence type="ECO:0000256" key="2">
    <source>
        <dbReference type="ARBA" id="ARBA00010942"/>
    </source>
</evidence>
<comment type="caution">
    <text evidence="9">The sequence shown here is derived from an EMBL/GenBank/DDBJ whole genome shotgun (WGS) entry which is preliminary data.</text>
</comment>
<dbReference type="SUPFAM" id="SSF82693">
    <property type="entry name" value="Multidrug efflux transporter AcrB pore domain, PN1, PN2, PC1 and PC2 subdomains"/>
    <property type="match status" value="3"/>
</dbReference>
<keyword evidence="3" id="KW-0813">Transport</keyword>
<name>A0A328P6A2_9GAMM</name>
<dbReference type="SUPFAM" id="SSF82866">
    <property type="entry name" value="Multidrug efflux transporter AcrB transmembrane domain"/>
    <property type="match status" value="2"/>
</dbReference>
<dbReference type="PANTHER" id="PTHR32063:SF12">
    <property type="entry name" value="CATION EFFLUX SYSTEM PROTEIN"/>
    <property type="match status" value="1"/>
</dbReference>
<comment type="subcellular location">
    <subcellularLocation>
        <location evidence="1">Cell membrane</location>
        <topology evidence="1">Multi-pass membrane protein</topology>
    </subcellularLocation>
</comment>
<feature type="transmembrane region" description="Helical" evidence="8">
    <location>
        <begin position="942"/>
        <end position="970"/>
    </location>
</feature>
<evidence type="ECO:0000256" key="5">
    <source>
        <dbReference type="ARBA" id="ARBA00022692"/>
    </source>
</evidence>
<keyword evidence="5 8" id="KW-0812">Transmembrane</keyword>
<dbReference type="NCBIfam" id="TIGR00914">
    <property type="entry name" value="2A0601"/>
    <property type="match status" value="1"/>
</dbReference>
<evidence type="ECO:0000256" key="7">
    <source>
        <dbReference type="ARBA" id="ARBA00023136"/>
    </source>
</evidence>